<dbReference type="CDD" id="cd07061">
    <property type="entry name" value="HP_HAP_like"/>
    <property type="match status" value="1"/>
</dbReference>
<dbReference type="EMBL" id="KN846951">
    <property type="protein sequence ID" value="KIV85520.1"/>
    <property type="molecule type" value="Genomic_DNA"/>
</dbReference>
<dbReference type="GO" id="GO:0009277">
    <property type="term" value="C:fungal-type cell wall"/>
    <property type="evidence" value="ECO:0007669"/>
    <property type="project" value="TreeGrafter"/>
</dbReference>
<evidence type="ECO:0000313" key="4">
    <source>
        <dbReference type="Proteomes" id="UP000053599"/>
    </source>
</evidence>
<evidence type="ECO:0000256" key="1">
    <source>
        <dbReference type="ARBA" id="ARBA00022801"/>
    </source>
</evidence>
<evidence type="ECO:0008006" key="5">
    <source>
        <dbReference type="Google" id="ProtNLM"/>
    </source>
</evidence>
<gene>
    <name evidence="3" type="ORF">PV11_01208</name>
</gene>
<dbReference type="InterPro" id="IPR000560">
    <property type="entry name" value="His_Pase_clade-2"/>
</dbReference>
<dbReference type="Proteomes" id="UP000053599">
    <property type="component" value="Unassembled WGS sequence"/>
</dbReference>
<dbReference type="OrthoDB" id="6509975at2759"/>
<accession>A0A0D1W9N3</accession>
<dbReference type="GO" id="GO:0003993">
    <property type="term" value="F:acid phosphatase activity"/>
    <property type="evidence" value="ECO:0007669"/>
    <property type="project" value="TreeGrafter"/>
</dbReference>
<feature type="region of interest" description="Disordered" evidence="2">
    <location>
        <begin position="1"/>
        <end position="29"/>
    </location>
</feature>
<dbReference type="STRING" id="1016849.A0A0D1W9N3"/>
<sequence length="518" mass="58798">MTFECRPRMPWQAKDDFLPMPPSSPRPKRNRTVSWLMQRKCSVLLFVLLSFILAIPLLRPRRAGICKGSGFLAVAGICPTVLTNAWHLFYHLGGNGPWIPKIDGVKYSNASLPEYCSVDQVHMLSRHAERYPTKSAGGRHLGLLDRLHDPNVTLTGALSFLETWTYFTEPSDPAFENLTATGPYAGTHQAFQTGKTLRQNYNHLVAEARPTRFWSCSASRDVQTARYFGDGFFGPDWEATGTAELIVIPEDANRGADTLTPGDTCSKYRTAPTGHDYGYGKLEQWQKMFTKPIARRLVQDAIGMEFSHLDIYSMMEMCGFETLARGGSPWCNVFTHEEWLHFEYARDLLHFYRAGPGNSYAGAMGWLWLNATQDLMSNDTSKDVYFSFVHDGDIVPVMATLQILNERLVLQELPTNHVKEDRRWRTSDVVPMGGRLIFERIVCEQGIKTSSKEHFVRLFINDGLMKLPGLPSVQHIEHAVRLADFHKFITSRGEFFGDFREICSLPEDAADRITFLHQ</sequence>
<keyword evidence="1" id="KW-0378">Hydrolase</keyword>
<dbReference type="AlphaFoldDB" id="A0A0D1W9N3"/>
<dbReference type="PANTHER" id="PTHR20963">
    <property type="entry name" value="MULTIPLE INOSITOL POLYPHOSPHATE PHOSPHATASE-RELATED"/>
    <property type="match status" value="1"/>
</dbReference>
<dbReference type="HOGENOM" id="CLU_020880_3_1_1"/>
<dbReference type="Gene3D" id="3.40.50.1240">
    <property type="entry name" value="Phosphoglycerate mutase-like"/>
    <property type="match status" value="1"/>
</dbReference>
<proteinExistence type="predicted"/>
<organism evidence="3 4">
    <name type="scientific">Exophiala sideris</name>
    <dbReference type="NCBI Taxonomy" id="1016849"/>
    <lineage>
        <taxon>Eukaryota</taxon>
        <taxon>Fungi</taxon>
        <taxon>Dikarya</taxon>
        <taxon>Ascomycota</taxon>
        <taxon>Pezizomycotina</taxon>
        <taxon>Eurotiomycetes</taxon>
        <taxon>Chaetothyriomycetidae</taxon>
        <taxon>Chaetothyriales</taxon>
        <taxon>Herpotrichiellaceae</taxon>
        <taxon>Exophiala</taxon>
    </lineage>
</organism>
<dbReference type="InterPro" id="IPR029033">
    <property type="entry name" value="His_PPase_superfam"/>
</dbReference>
<evidence type="ECO:0000256" key="2">
    <source>
        <dbReference type="SAM" id="MobiDB-lite"/>
    </source>
</evidence>
<reference evidence="3 4" key="1">
    <citation type="submission" date="2015-01" db="EMBL/GenBank/DDBJ databases">
        <title>The Genome Sequence of Exophiala sideris CBS121828.</title>
        <authorList>
            <consortium name="The Broad Institute Genomics Platform"/>
            <person name="Cuomo C."/>
            <person name="de Hoog S."/>
            <person name="Gorbushina A."/>
            <person name="Stielow B."/>
            <person name="Teixiera M."/>
            <person name="Abouelleil A."/>
            <person name="Chapman S.B."/>
            <person name="Priest M."/>
            <person name="Young S.K."/>
            <person name="Wortman J."/>
            <person name="Nusbaum C."/>
            <person name="Birren B."/>
        </authorList>
    </citation>
    <scope>NUCLEOTIDE SEQUENCE [LARGE SCALE GENOMIC DNA]</scope>
    <source>
        <strain evidence="3 4">CBS 121828</strain>
    </source>
</reference>
<dbReference type="PANTHER" id="PTHR20963:SF18">
    <property type="entry name" value="ACID PHOSPHATASE PHO11-RELATED"/>
    <property type="match status" value="1"/>
</dbReference>
<protein>
    <recommendedName>
        <fullName evidence="5">3-phytase</fullName>
    </recommendedName>
</protein>
<evidence type="ECO:0000313" key="3">
    <source>
        <dbReference type="EMBL" id="KIV85520.1"/>
    </source>
</evidence>
<dbReference type="Pfam" id="PF00328">
    <property type="entry name" value="His_Phos_2"/>
    <property type="match status" value="1"/>
</dbReference>
<name>A0A0D1W9N3_9EURO</name>
<dbReference type="SUPFAM" id="SSF53254">
    <property type="entry name" value="Phosphoglycerate mutase-like"/>
    <property type="match status" value="1"/>
</dbReference>